<organism evidence="4 5">
    <name type="scientific">Actinomadura decatromicini</name>
    <dbReference type="NCBI Taxonomy" id="2604572"/>
    <lineage>
        <taxon>Bacteria</taxon>
        <taxon>Bacillati</taxon>
        <taxon>Actinomycetota</taxon>
        <taxon>Actinomycetes</taxon>
        <taxon>Streptosporangiales</taxon>
        <taxon>Thermomonosporaceae</taxon>
        <taxon>Actinomadura</taxon>
    </lineage>
</organism>
<feature type="compositionally biased region" description="Polar residues" evidence="1">
    <location>
        <begin position="281"/>
        <end position="295"/>
    </location>
</feature>
<sequence length="295" mass="30912">MATLNKALAVAAAAVAIGGTTLATASTASAATRNGTCESGEFCYYFNSNNAGSVSDFTGSVADYGAEQPSCYDFKGPGNGKGKCVKNAAASVWNRSSKTVRVYYNSNYGGTYQDFKAGAKGNLNSSLKNQNASHQFSPASRTNLSYGLYKASGGRITCGFDGYTSTPGRHEGIDIARGVGSDVRALVSGKIIYLARGRTGSSGLSTISIYNASANKTVIYLHSAPRSSLAVGQTISRGQIIADESWHGVSSSSGAHTHVEMRLGRQTHAAKSVNDPHLDNPNPTSFWQSQGYNVR</sequence>
<feature type="domain" description="M23ase beta-sheet core" evidence="3">
    <location>
        <begin position="169"/>
        <end position="265"/>
    </location>
</feature>
<accession>A0A5D3FDS4</accession>
<evidence type="ECO:0000313" key="5">
    <source>
        <dbReference type="Proteomes" id="UP000323505"/>
    </source>
</evidence>
<dbReference type="EMBL" id="VSRQ01000006">
    <property type="protein sequence ID" value="TYK46104.1"/>
    <property type="molecule type" value="Genomic_DNA"/>
</dbReference>
<gene>
    <name evidence="4" type="ORF">FXF68_28310</name>
</gene>
<dbReference type="RefSeq" id="WP_148764399.1">
    <property type="nucleotide sequence ID" value="NZ_VSRQ01000006.1"/>
</dbReference>
<protein>
    <submittedName>
        <fullName evidence="4">Peptidoglycan DD-metalloendopeptidase family protein</fullName>
    </submittedName>
</protein>
<dbReference type="CDD" id="cd12797">
    <property type="entry name" value="M23_peptidase"/>
    <property type="match status" value="1"/>
</dbReference>
<dbReference type="InterPro" id="IPR011055">
    <property type="entry name" value="Dup_hybrid_motif"/>
</dbReference>
<proteinExistence type="predicted"/>
<dbReference type="SUPFAM" id="SSF51261">
    <property type="entry name" value="Duplicated hybrid motif"/>
    <property type="match status" value="1"/>
</dbReference>
<dbReference type="Pfam" id="PF03995">
    <property type="entry name" value="Inhibitor_I36"/>
    <property type="match status" value="1"/>
</dbReference>
<dbReference type="Pfam" id="PF01551">
    <property type="entry name" value="Peptidase_M23"/>
    <property type="match status" value="1"/>
</dbReference>
<evidence type="ECO:0000256" key="1">
    <source>
        <dbReference type="SAM" id="MobiDB-lite"/>
    </source>
</evidence>
<feature type="chain" id="PRO_5022832477" evidence="2">
    <location>
        <begin position="31"/>
        <end position="295"/>
    </location>
</feature>
<dbReference type="InterPro" id="IPR016047">
    <property type="entry name" value="M23ase_b-sheet_dom"/>
</dbReference>
<reference evidence="4 5" key="1">
    <citation type="submission" date="2019-08" db="EMBL/GenBank/DDBJ databases">
        <title>Actinomadura sp. nov. CYP1-5 isolated from mountain soil.</title>
        <authorList>
            <person name="Songsumanus A."/>
            <person name="Kuncharoen N."/>
            <person name="Kudo T."/>
            <person name="Yuki M."/>
            <person name="Igarashi Y."/>
            <person name="Tanasupawat S."/>
        </authorList>
    </citation>
    <scope>NUCLEOTIDE SEQUENCE [LARGE SCALE GENOMIC DNA]</scope>
    <source>
        <strain evidence="4 5">CYP1-5</strain>
    </source>
</reference>
<evidence type="ECO:0000259" key="3">
    <source>
        <dbReference type="Pfam" id="PF01551"/>
    </source>
</evidence>
<evidence type="ECO:0000256" key="2">
    <source>
        <dbReference type="SAM" id="SignalP"/>
    </source>
</evidence>
<dbReference type="Gene3D" id="2.70.70.10">
    <property type="entry name" value="Glucose Permease (Domain IIA)"/>
    <property type="match status" value="1"/>
</dbReference>
<feature type="signal peptide" evidence="2">
    <location>
        <begin position="1"/>
        <end position="30"/>
    </location>
</feature>
<dbReference type="AlphaFoldDB" id="A0A5D3FDS4"/>
<evidence type="ECO:0000313" key="4">
    <source>
        <dbReference type="EMBL" id="TYK46104.1"/>
    </source>
</evidence>
<keyword evidence="2" id="KW-0732">Signal</keyword>
<keyword evidence="5" id="KW-1185">Reference proteome</keyword>
<comment type="caution">
    <text evidence="4">The sequence shown here is derived from an EMBL/GenBank/DDBJ whole genome shotgun (WGS) entry which is preliminary data.</text>
</comment>
<feature type="region of interest" description="Disordered" evidence="1">
    <location>
        <begin position="272"/>
        <end position="295"/>
    </location>
</feature>
<dbReference type="Proteomes" id="UP000323505">
    <property type="component" value="Unassembled WGS sequence"/>
</dbReference>
<name>A0A5D3FDS4_9ACTN</name>